<evidence type="ECO:0000313" key="1">
    <source>
        <dbReference type="EMBL" id="QFZ83531.1"/>
    </source>
</evidence>
<dbReference type="RefSeq" id="WP_153282244.1">
    <property type="nucleotide sequence ID" value="NZ_CP045644.1"/>
</dbReference>
<accession>A0A5Q0M1T5</accession>
<proteinExistence type="predicted"/>
<dbReference type="AlphaFoldDB" id="A0A5Q0M1T5"/>
<organism evidence="1 2">
    <name type="scientific">Variovorax paradoxus</name>
    <dbReference type="NCBI Taxonomy" id="34073"/>
    <lineage>
        <taxon>Bacteria</taxon>
        <taxon>Pseudomonadati</taxon>
        <taxon>Pseudomonadota</taxon>
        <taxon>Betaproteobacteria</taxon>
        <taxon>Burkholderiales</taxon>
        <taxon>Comamonadaceae</taxon>
        <taxon>Variovorax</taxon>
    </lineage>
</organism>
<dbReference type="EMBL" id="CP045644">
    <property type="protein sequence ID" value="QFZ83531.1"/>
    <property type="molecule type" value="Genomic_DNA"/>
</dbReference>
<protein>
    <submittedName>
        <fullName evidence="1">Uncharacterized protein</fullName>
    </submittedName>
</protein>
<reference evidence="1 2" key="1">
    <citation type="submission" date="2019-10" db="EMBL/GenBank/DDBJ databases">
        <title>Complete genome sequence of Variovorax paradoxus 5C-2.</title>
        <authorList>
            <person name="Gogoleva N.E."/>
            <person name="Balkin A.S."/>
        </authorList>
    </citation>
    <scope>NUCLEOTIDE SEQUENCE [LARGE SCALE GENOMIC DNA]</scope>
    <source>
        <strain evidence="1 2">5C-2</strain>
    </source>
</reference>
<name>A0A5Q0M1T5_VARPD</name>
<evidence type="ECO:0000313" key="2">
    <source>
        <dbReference type="Proteomes" id="UP000326780"/>
    </source>
</evidence>
<sequence>MAQFIASASVAAQVSNAVESGSTLRSLKNRLQARFSTVRSSHLSEAIAAGLGFSTNAALRAALAGPQTWMLEHKKIDTMVFHRRLVELGYPLQSDFTLGPLAASPKPPAHFLDWLDQLRELEKAPSGRGGRISALRKQCANEFARTFELGYPEKEDDKRVFKRWSIGVDHTASLPGWGEKINCQRGGAVEFPGSDHRRRFYESLPLTNGKVVEYQRAMVSMPYVDAMDMPLSLEEASHLAGRIGWTCTVLSEWSWYAPGSTMLVLFKRSTPHSTMLQTWERSFKRWLLENRSTLSRSAGATRKMVMADIIDCQHLPLDLRDFEDCRERYLKEFAPHLYYGRNQGMTAVFNRLMESWTQQLLSSQEAAIK</sequence>
<dbReference type="Proteomes" id="UP000326780">
    <property type="component" value="Chromosome"/>
</dbReference>
<gene>
    <name evidence="1" type="ORF">GFK26_12560</name>
</gene>